<evidence type="ECO:0000256" key="1">
    <source>
        <dbReference type="SAM" id="MobiDB-lite"/>
    </source>
</evidence>
<evidence type="ECO:0000256" key="2">
    <source>
        <dbReference type="SAM" id="Phobius"/>
    </source>
</evidence>
<reference evidence="3" key="1">
    <citation type="submission" date="2022-08" db="UniProtKB">
        <authorList>
            <consortium name="EnsemblMetazoa"/>
        </authorList>
    </citation>
    <scope>IDENTIFICATION</scope>
    <source>
        <strain evidence="3">05x7-T-G4-1.051#20</strain>
    </source>
</reference>
<evidence type="ECO:0000313" key="3">
    <source>
        <dbReference type="EnsemblMetazoa" id="G19019.1:cds"/>
    </source>
</evidence>
<evidence type="ECO:0000313" key="4">
    <source>
        <dbReference type="Proteomes" id="UP000005408"/>
    </source>
</evidence>
<feature type="region of interest" description="Disordered" evidence="1">
    <location>
        <begin position="187"/>
        <end position="210"/>
    </location>
</feature>
<accession>A0A8W8JFI9</accession>
<keyword evidence="4" id="KW-1185">Reference proteome</keyword>
<organism evidence="3 4">
    <name type="scientific">Magallana gigas</name>
    <name type="common">Pacific oyster</name>
    <name type="synonym">Crassostrea gigas</name>
    <dbReference type="NCBI Taxonomy" id="29159"/>
    <lineage>
        <taxon>Eukaryota</taxon>
        <taxon>Metazoa</taxon>
        <taxon>Spiralia</taxon>
        <taxon>Lophotrochozoa</taxon>
        <taxon>Mollusca</taxon>
        <taxon>Bivalvia</taxon>
        <taxon>Autobranchia</taxon>
        <taxon>Pteriomorphia</taxon>
        <taxon>Ostreida</taxon>
        <taxon>Ostreoidea</taxon>
        <taxon>Ostreidae</taxon>
        <taxon>Magallana</taxon>
    </lineage>
</organism>
<protein>
    <submittedName>
        <fullName evidence="3">Uncharacterized protein</fullName>
    </submittedName>
</protein>
<keyword evidence="2" id="KW-0812">Transmembrane</keyword>
<name>A0A8W8JFI9_MAGGI</name>
<dbReference type="AlphaFoldDB" id="A0A8W8JFI9"/>
<sequence>MKRGNTVLTVNLRKKEILKKSLYCVFWILIILDQGDGTTLCAQTSASYSLPVASLCYQTSASASRVVLDGFLTFQSSTTTCECTITSSKSTTVSLVALNNLQPNHAGCGNNIRVQAGGTFFIIGCFVSGTIQISSSQPATLSFEKPAYDYQSDYCVLFDPDNSNAILTLNCNGDLNFPTSTSSTIATTTTLPSKTPTTSAQTTTQTTAQTTTIRTTPTTTTQTTTKIMTQRQTTTLTQTATNLFPVTTITAAFLPLTTTASQSLTSSILSQTIPAVGAGIVLICVIVLVVCFRYRRKYKTPSNDRTVVYVNETKINLPYSPDYKYEEGSSEIACESAAHIYDVIL</sequence>
<feature type="transmembrane region" description="Helical" evidence="2">
    <location>
        <begin position="273"/>
        <end position="292"/>
    </location>
</feature>
<proteinExistence type="predicted"/>
<keyword evidence="2" id="KW-1133">Transmembrane helix</keyword>
<keyword evidence="2" id="KW-0472">Membrane</keyword>
<dbReference type="Proteomes" id="UP000005408">
    <property type="component" value="Unassembled WGS sequence"/>
</dbReference>
<dbReference type="EnsemblMetazoa" id="G19019.1">
    <property type="protein sequence ID" value="G19019.1:cds"/>
    <property type="gene ID" value="G19019"/>
</dbReference>